<comment type="caution">
    <text evidence="2">The sequence shown here is derived from an EMBL/GenBank/DDBJ whole genome shotgun (WGS) entry which is preliminary data.</text>
</comment>
<name>A0A232EKK2_9HYME</name>
<gene>
    <name evidence="2" type="ORF">TSAR_000749</name>
</gene>
<protein>
    <submittedName>
        <fullName evidence="2">Uncharacterized protein</fullName>
    </submittedName>
</protein>
<dbReference type="AlphaFoldDB" id="A0A232EKK2"/>
<keyword evidence="3" id="KW-1185">Reference proteome</keyword>
<proteinExistence type="predicted"/>
<feature type="compositionally biased region" description="Basic residues" evidence="1">
    <location>
        <begin position="154"/>
        <end position="163"/>
    </location>
</feature>
<evidence type="ECO:0000313" key="2">
    <source>
        <dbReference type="EMBL" id="OXU18887.1"/>
    </source>
</evidence>
<dbReference type="Proteomes" id="UP000215335">
    <property type="component" value="Unassembled WGS sequence"/>
</dbReference>
<evidence type="ECO:0000313" key="3">
    <source>
        <dbReference type="Proteomes" id="UP000215335"/>
    </source>
</evidence>
<feature type="region of interest" description="Disordered" evidence="1">
    <location>
        <begin position="150"/>
        <end position="187"/>
    </location>
</feature>
<organism evidence="2 3">
    <name type="scientific">Trichomalopsis sarcophagae</name>
    <dbReference type="NCBI Taxonomy" id="543379"/>
    <lineage>
        <taxon>Eukaryota</taxon>
        <taxon>Metazoa</taxon>
        <taxon>Ecdysozoa</taxon>
        <taxon>Arthropoda</taxon>
        <taxon>Hexapoda</taxon>
        <taxon>Insecta</taxon>
        <taxon>Pterygota</taxon>
        <taxon>Neoptera</taxon>
        <taxon>Endopterygota</taxon>
        <taxon>Hymenoptera</taxon>
        <taxon>Apocrita</taxon>
        <taxon>Proctotrupomorpha</taxon>
        <taxon>Chalcidoidea</taxon>
        <taxon>Pteromalidae</taxon>
        <taxon>Pteromalinae</taxon>
        <taxon>Trichomalopsis</taxon>
    </lineage>
</organism>
<dbReference type="EMBL" id="NNAY01003764">
    <property type="protein sequence ID" value="OXU18887.1"/>
    <property type="molecule type" value="Genomic_DNA"/>
</dbReference>
<sequence>MPFDYTAYPRPAQTTFAAVLNSLYLSHSYIDCILFRRRFPLSRKRKPRRITGKIFGSDEISLQPYNIQRIAHISYLILGMRAQEEDVEEENSQLRCVVQMPKKEQQRSSSVHIYLAHKASKKEATAQESMESKAPKIHRPAVYFNKELGEVQRRRGRKSKRNLAKVEKNRARSHLNPVKLIEREEKG</sequence>
<accession>A0A232EKK2</accession>
<reference evidence="2 3" key="1">
    <citation type="journal article" date="2017" name="Curr. Biol.">
        <title>The Evolution of Venom by Co-option of Single-Copy Genes.</title>
        <authorList>
            <person name="Martinson E.O."/>
            <person name="Mrinalini"/>
            <person name="Kelkar Y.D."/>
            <person name="Chang C.H."/>
            <person name="Werren J.H."/>
        </authorList>
    </citation>
    <scope>NUCLEOTIDE SEQUENCE [LARGE SCALE GENOMIC DNA]</scope>
    <source>
        <strain evidence="2 3">Alberta</strain>
        <tissue evidence="2">Whole body</tissue>
    </source>
</reference>
<evidence type="ECO:0000256" key="1">
    <source>
        <dbReference type="SAM" id="MobiDB-lite"/>
    </source>
</evidence>